<proteinExistence type="predicted"/>
<evidence type="ECO:0000313" key="2">
    <source>
        <dbReference type="Proteomes" id="UP000284731"/>
    </source>
</evidence>
<sequence length="248" mass="28449">MINIDDGLTGEIRDTIQYTNPNQKVTTSPVIHSAIYRVAEIGTKLYFIGYDMVQDQYGLFYLDEEINEVEYVDNWRYTSVEFEELLYVNGKIIMVENPYHSRFMDGKDLPETASLTSMDPETLESMNVSLETKKIITAYTYDNHIRVVTEDNHLLEYTTDLELVTDQDLSGTDFAKLFANTEYKLHGIRYLEDKAAAIVTPNSETTTELGKILEFDADTLTLQKSITIPLSENTGWETDFTDLLIIEK</sequence>
<accession>A0A412PH40</accession>
<dbReference type="AlphaFoldDB" id="A0A412PH40"/>
<organism evidence="1 2">
    <name type="scientific">Solobacterium moorei</name>
    <dbReference type="NCBI Taxonomy" id="102148"/>
    <lineage>
        <taxon>Bacteria</taxon>
        <taxon>Bacillati</taxon>
        <taxon>Bacillota</taxon>
        <taxon>Erysipelotrichia</taxon>
        <taxon>Erysipelotrichales</taxon>
        <taxon>Erysipelotrichaceae</taxon>
        <taxon>Solobacterium</taxon>
    </lineage>
</organism>
<evidence type="ECO:0000313" key="1">
    <source>
        <dbReference type="EMBL" id="RGT57483.1"/>
    </source>
</evidence>
<dbReference type="EMBL" id="QRWX01000001">
    <property type="protein sequence ID" value="RGT57483.1"/>
    <property type="molecule type" value="Genomic_DNA"/>
</dbReference>
<comment type="caution">
    <text evidence="1">The sequence shown here is derived from an EMBL/GenBank/DDBJ whole genome shotgun (WGS) entry which is preliminary data.</text>
</comment>
<reference evidence="1 2" key="1">
    <citation type="submission" date="2018-08" db="EMBL/GenBank/DDBJ databases">
        <title>A genome reference for cultivated species of the human gut microbiota.</title>
        <authorList>
            <person name="Zou Y."/>
            <person name="Xue W."/>
            <person name="Luo G."/>
        </authorList>
    </citation>
    <scope>NUCLEOTIDE SEQUENCE [LARGE SCALE GENOMIC DNA]</scope>
    <source>
        <strain evidence="1 2">AF18-46</strain>
    </source>
</reference>
<name>A0A412PH40_9FIRM</name>
<dbReference type="RefSeq" id="WP_006525785.1">
    <property type="nucleotide sequence ID" value="NZ_CABJCF010000001.1"/>
</dbReference>
<gene>
    <name evidence="1" type="ORF">DWX20_00065</name>
</gene>
<protein>
    <submittedName>
        <fullName evidence="1">Uncharacterized protein</fullName>
    </submittedName>
</protein>
<dbReference type="Proteomes" id="UP000284731">
    <property type="component" value="Unassembled WGS sequence"/>
</dbReference>